<keyword evidence="3" id="KW-0175">Coiled coil</keyword>
<dbReference type="Gene3D" id="1.20.920.10">
    <property type="entry name" value="Bromodomain-like"/>
    <property type="match status" value="1"/>
</dbReference>
<feature type="compositionally biased region" description="Basic and acidic residues" evidence="4">
    <location>
        <begin position="352"/>
        <end position="364"/>
    </location>
</feature>
<dbReference type="AlphaFoldDB" id="A0A4S4LRY4"/>
<feature type="coiled-coil region" evidence="3">
    <location>
        <begin position="82"/>
        <end position="155"/>
    </location>
</feature>
<dbReference type="PANTHER" id="PTHR22880">
    <property type="entry name" value="FALZ-RELATED BROMODOMAIN-CONTAINING PROTEINS"/>
    <property type="match status" value="1"/>
</dbReference>
<dbReference type="GO" id="GO:0006355">
    <property type="term" value="P:regulation of DNA-templated transcription"/>
    <property type="evidence" value="ECO:0007669"/>
    <property type="project" value="TreeGrafter"/>
</dbReference>
<evidence type="ECO:0000259" key="5">
    <source>
        <dbReference type="PROSITE" id="PS50014"/>
    </source>
</evidence>
<dbReference type="InterPro" id="IPR036427">
    <property type="entry name" value="Bromodomain-like_sf"/>
</dbReference>
<dbReference type="InterPro" id="IPR050935">
    <property type="entry name" value="Bromo_chromatin_reader"/>
</dbReference>
<evidence type="ECO:0000256" key="3">
    <source>
        <dbReference type="SAM" id="Coils"/>
    </source>
</evidence>
<dbReference type="GO" id="GO:0000785">
    <property type="term" value="C:chromatin"/>
    <property type="evidence" value="ECO:0007669"/>
    <property type="project" value="TreeGrafter"/>
</dbReference>
<gene>
    <name evidence="6" type="ORF">EW146_g5973</name>
</gene>
<dbReference type="GO" id="GO:0006338">
    <property type="term" value="P:chromatin remodeling"/>
    <property type="evidence" value="ECO:0007669"/>
    <property type="project" value="TreeGrafter"/>
</dbReference>
<feature type="domain" description="Bromo" evidence="5">
    <location>
        <begin position="249"/>
        <end position="321"/>
    </location>
</feature>
<feature type="region of interest" description="Disordered" evidence="4">
    <location>
        <begin position="339"/>
        <end position="368"/>
    </location>
</feature>
<evidence type="ECO:0000256" key="2">
    <source>
        <dbReference type="PROSITE-ProRule" id="PRU00035"/>
    </source>
</evidence>
<reference evidence="6 7" key="1">
    <citation type="submission" date="2019-02" db="EMBL/GenBank/DDBJ databases">
        <title>Genome sequencing of the rare red list fungi Bondarzewia mesenterica.</title>
        <authorList>
            <person name="Buettner E."/>
            <person name="Kellner H."/>
        </authorList>
    </citation>
    <scope>NUCLEOTIDE SEQUENCE [LARGE SCALE GENOMIC DNA]</scope>
    <source>
        <strain evidence="6 7">DSM 108281</strain>
    </source>
</reference>
<keyword evidence="1 2" id="KW-0103">Bromodomain</keyword>
<accession>A0A4S4LRY4</accession>
<proteinExistence type="predicted"/>
<sequence>MLPSTSNAISPPSDHSLSSHLRGQIAQLDATLTRAVRLEDDIKHLRSQRDDALHLAQEREKELSVIHRDAEVLSRQGQAIVQEQREKEREVWSAEKQVLEEKMKNLRAKYRAESEKAGTMRAQFEEEKAAFFIEKQELEGKIKDLRAKHSAELQELKVKLPAIPRNHLASHATNEEPAEPVSRKRRRAVDSEEEGGGRTEENISISVRLPSPARHSVIAPKVSRQEQKAEQLRFCRQFLDELAQMPQKKYNRIVYFFAEPVDWVRLDLPDYPIRIPNPMDLSTIRKKLDNGEYSSAKGFRDDFWLMLNNCFTYNDTLHEPVSDAGLALERIFKKKWKSLPPLEPGSSDDETAGDKDLKKEDQSPRESPLAGFLSNRFIDDDLCRTKKVVRAFDYASVWTYLYVSLFQAPI</sequence>
<dbReference type="PROSITE" id="PS50014">
    <property type="entry name" value="BROMODOMAIN_2"/>
    <property type="match status" value="1"/>
</dbReference>
<comment type="caution">
    <text evidence="6">The sequence shown here is derived from an EMBL/GenBank/DDBJ whole genome shotgun (WGS) entry which is preliminary data.</text>
</comment>
<evidence type="ECO:0000313" key="6">
    <source>
        <dbReference type="EMBL" id="THH14341.1"/>
    </source>
</evidence>
<evidence type="ECO:0000256" key="1">
    <source>
        <dbReference type="ARBA" id="ARBA00023117"/>
    </source>
</evidence>
<dbReference type="PANTHER" id="PTHR22880:SF225">
    <property type="entry name" value="BROMODOMAIN-CONTAINING PROTEIN BET-1-RELATED"/>
    <property type="match status" value="1"/>
</dbReference>
<name>A0A4S4LRY4_9AGAM</name>
<dbReference type="EMBL" id="SGPL01000284">
    <property type="protein sequence ID" value="THH14341.1"/>
    <property type="molecule type" value="Genomic_DNA"/>
</dbReference>
<dbReference type="SMART" id="SM00297">
    <property type="entry name" value="BROMO"/>
    <property type="match status" value="1"/>
</dbReference>
<dbReference type="Proteomes" id="UP000310158">
    <property type="component" value="Unassembled WGS sequence"/>
</dbReference>
<dbReference type="GO" id="GO:0005634">
    <property type="term" value="C:nucleus"/>
    <property type="evidence" value="ECO:0007669"/>
    <property type="project" value="TreeGrafter"/>
</dbReference>
<evidence type="ECO:0000256" key="4">
    <source>
        <dbReference type="SAM" id="MobiDB-lite"/>
    </source>
</evidence>
<evidence type="ECO:0000313" key="7">
    <source>
        <dbReference type="Proteomes" id="UP000310158"/>
    </source>
</evidence>
<dbReference type="InterPro" id="IPR001487">
    <property type="entry name" value="Bromodomain"/>
</dbReference>
<feature type="region of interest" description="Disordered" evidence="4">
    <location>
        <begin position="1"/>
        <end position="21"/>
    </location>
</feature>
<organism evidence="6 7">
    <name type="scientific">Bondarzewia mesenterica</name>
    <dbReference type="NCBI Taxonomy" id="1095465"/>
    <lineage>
        <taxon>Eukaryota</taxon>
        <taxon>Fungi</taxon>
        <taxon>Dikarya</taxon>
        <taxon>Basidiomycota</taxon>
        <taxon>Agaricomycotina</taxon>
        <taxon>Agaricomycetes</taxon>
        <taxon>Russulales</taxon>
        <taxon>Bondarzewiaceae</taxon>
        <taxon>Bondarzewia</taxon>
    </lineage>
</organism>
<protein>
    <recommendedName>
        <fullName evidence="5">Bromo domain-containing protein</fullName>
    </recommendedName>
</protein>
<dbReference type="OrthoDB" id="10264376at2759"/>
<feature type="region of interest" description="Disordered" evidence="4">
    <location>
        <begin position="164"/>
        <end position="206"/>
    </location>
</feature>
<dbReference type="SUPFAM" id="SSF47370">
    <property type="entry name" value="Bromodomain"/>
    <property type="match status" value="1"/>
</dbReference>
<dbReference type="PRINTS" id="PR00503">
    <property type="entry name" value="BROMODOMAIN"/>
</dbReference>
<feature type="compositionally biased region" description="Low complexity" evidence="4">
    <location>
        <begin position="10"/>
        <end position="21"/>
    </location>
</feature>
<keyword evidence="7" id="KW-1185">Reference proteome</keyword>
<dbReference type="Pfam" id="PF00439">
    <property type="entry name" value="Bromodomain"/>
    <property type="match status" value="1"/>
</dbReference>